<protein>
    <submittedName>
        <fullName evidence="5">ABC transporter ATP-binding protein</fullName>
    </submittedName>
</protein>
<dbReference type="InterPro" id="IPR013611">
    <property type="entry name" value="Transp-assoc_OB_typ2"/>
</dbReference>
<dbReference type="SUPFAM" id="SSF52540">
    <property type="entry name" value="P-loop containing nucleoside triphosphate hydrolases"/>
    <property type="match status" value="1"/>
</dbReference>
<dbReference type="InterPro" id="IPR003593">
    <property type="entry name" value="AAA+_ATPase"/>
</dbReference>
<keyword evidence="6" id="KW-1185">Reference proteome</keyword>
<dbReference type="PROSITE" id="PS50893">
    <property type="entry name" value="ABC_TRANSPORTER_2"/>
    <property type="match status" value="1"/>
</dbReference>
<dbReference type="InterPro" id="IPR003439">
    <property type="entry name" value="ABC_transporter-like_ATP-bd"/>
</dbReference>
<dbReference type="GO" id="GO:0016887">
    <property type="term" value="F:ATP hydrolysis activity"/>
    <property type="evidence" value="ECO:0007669"/>
    <property type="project" value="InterPro"/>
</dbReference>
<dbReference type="PANTHER" id="PTHR42781">
    <property type="entry name" value="SPERMIDINE/PUTRESCINE IMPORT ATP-BINDING PROTEIN POTA"/>
    <property type="match status" value="1"/>
</dbReference>
<evidence type="ECO:0000256" key="1">
    <source>
        <dbReference type="ARBA" id="ARBA00022448"/>
    </source>
</evidence>
<dbReference type="InterPro" id="IPR050093">
    <property type="entry name" value="ABC_SmlMolc_Importer"/>
</dbReference>
<keyword evidence="2" id="KW-0547">Nucleotide-binding</keyword>
<feature type="domain" description="ABC transporter" evidence="4">
    <location>
        <begin position="12"/>
        <end position="244"/>
    </location>
</feature>
<comment type="caution">
    <text evidence="5">The sequence shown here is derived from an EMBL/GenBank/DDBJ whole genome shotgun (WGS) entry which is preliminary data.</text>
</comment>
<evidence type="ECO:0000259" key="4">
    <source>
        <dbReference type="PROSITE" id="PS50893"/>
    </source>
</evidence>
<dbReference type="Proteomes" id="UP000315901">
    <property type="component" value="Unassembled WGS sequence"/>
</dbReference>
<evidence type="ECO:0000256" key="2">
    <source>
        <dbReference type="ARBA" id="ARBA00022741"/>
    </source>
</evidence>
<dbReference type="Pfam" id="PF08402">
    <property type="entry name" value="TOBE_2"/>
    <property type="match status" value="1"/>
</dbReference>
<evidence type="ECO:0000313" key="5">
    <source>
        <dbReference type="EMBL" id="TPE50909.1"/>
    </source>
</evidence>
<dbReference type="InterPro" id="IPR017871">
    <property type="entry name" value="ABC_transporter-like_CS"/>
</dbReference>
<dbReference type="GO" id="GO:0043190">
    <property type="term" value="C:ATP-binding cassette (ABC) transporter complex"/>
    <property type="evidence" value="ECO:0007669"/>
    <property type="project" value="InterPro"/>
</dbReference>
<dbReference type="PANTHER" id="PTHR42781:SF4">
    <property type="entry name" value="SPERMIDINE_PUTRESCINE IMPORT ATP-BINDING PROTEIN POTA"/>
    <property type="match status" value="1"/>
</dbReference>
<dbReference type="EMBL" id="VFRR01000017">
    <property type="protein sequence ID" value="TPE50909.1"/>
    <property type="molecule type" value="Genomic_DNA"/>
</dbReference>
<accession>A0A501WN99</accession>
<dbReference type="FunFam" id="3.40.50.300:FF:000425">
    <property type="entry name" value="Probable ABC transporter, ATP-binding subunit"/>
    <property type="match status" value="1"/>
</dbReference>
<dbReference type="GO" id="GO:0022857">
    <property type="term" value="F:transmembrane transporter activity"/>
    <property type="evidence" value="ECO:0007669"/>
    <property type="project" value="InterPro"/>
</dbReference>
<dbReference type="AlphaFoldDB" id="A0A501WN99"/>
<sequence length="355" mass="38884">MTEQSPVVQNSLELNDVALGYQGMSVIEGVNFTLQEGKIGCLLGPSGCGKSTLLRAIAGFEPLMQGSIKLSGVQIADTTVQLAPEKRQIGMVFQDIALFPHLSIGDNIGFGLRHWSKAARRERIAHLLKVVGLEGYEGRYPQSLSGGQQQRIALARAIAPKPKLLLMDEPFSGLDAKLRETLVPEIRQILLQEQVSALLVSHDQAEAFAMADIVAVLASGEVQQIGTPYAIYHEPATRFVASFIGQGDFLPAQVCSSHCVHSALGEIKGIDEHGFAPDTKVDLLVRPEDIRYDEHSSFKGKVVSKWFRGAHFLYRVELADGKVVYCYTSSHQDLAIGQEMGIRVELDHLVLFPRV</sequence>
<dbReference type="Pfam" id="PF00005">
    <property type="entry name" value="ABC_tran"/>
    <property type="match status" value="1"/>
</dbReference>
<reference evidence="5 6" key="1">
    <citation type="submission" date="2019-06" db="EMBL/GenBank/DDBJ databases">
        <title>A novel bacterium of genus Marinomonas, isolated from coastal sand.</title>
        <authorList>
            <person name="Huang H."/>
            <person name="Mo K."/>
            <person name="Hu Y."/>
        </authorList>
    </citation>
    <scope>NUCLEOTIDE SEQUENCE [LARGE SCALE GENOMIC DNA]</scope>
    <source>
        <strain evidence="5 6">HB171799</strain>
    </source>
</reference>
<organism evidence="5 6">
    <name type="scientific">Maribrevibacterium harenarium</name>
    <dbReference type="NCBI Taxonomy" id="2589817"/>
    <lineage>
        <taxon>Bacteria</taxon>
        <taxon>Pseudomonadati</taxon>
        <taxon>Pseudomonadota</taxon>
        <taxon>Gammaproteobacteria</taxon>
        <taxon>Oceanospirillales</taxon>
        <taxon>Oceanospirillaceae</taxon>
        <taxon>Maribrevibacterium</taxon>
    </lineage>
</organism>
<name>A0A501WN99_9GAMM</name>
<proteinExistence type="predicted"/>
<dbReference type="GO" id="GO:0005524">
    <property type="term" value="F:ATP binding"/>
    <property type="evidence" value="ECO:0007669"/>
    <property type="project" value="UniProtKB-KW"/>
</dbReference>
<dbReference type="Gene3D" id="2.40.50.100">
    <property type="match status" value="1"/>
</dbReference>
<evidence type="ECO:0000313" key="6">
    <source>
        <dbReference type="Proteomes" id="UP000315901"/>
    </source>
</evidence>
<keyword evidence="1" id="KW-0813">Transport</keyword>
<evidence type="ECO:0000256" key="3">
    <source>
        <dbReference type="ARBA" id="ARBA00022840"/>
    </source>
</evidence>
<dbReference type="RefSeq" id="WP_140588973.1">
    <property type="nucleotide sequence ID" value="NZ_VFRR01000017.1"/>
</dbReference>
<gene>
    <name evidence="5" type="ORF">FJM67_10140</name>
</gene>
<dbReference type="InterPro" id="IPR027417">
    <property type="entry name" value="P-loop_NTPase"/>
</dbReference>
<keyword evidence="3 5" id="KW-0067">ATP-binding</keyword>
<dbReference type="OrthoDB" id="9802264at2"/>
<dbReference type="PROSITE" id="PS00211">
    <property type="entry name" value="ABC_TRANSPORTER_1"/>
    <property type="match status" value="1"/>
</dbReference>
<dbReference type="SMART" id="SM00382">
    <property type="entry name" value="AAA"/>
    <property type="match status" value="1"/>
</dbReference>
<dbReference type="SUPFAM" id="SSF50331">
    <property type="entry name" value="MOP-like"/>
    <property type="match status" value="1"/>
</dbReference>
<dbReference type="GO" id="GO:0015697">
    <property type="term" value="P:quaternary ammonium group transport"/>
    <property type="evidence" value="ECO:0007669"/>
    <property type="project" value="UniProtKB-ARBA"/>
</dbReference>
<dbReference type="Gene3D" id="3.40.50.300">
    <property type="entry name" value="P-loop containing nucleotide triphosphate hydrolases"/>
    <property type="match status" value="1"/>
</dbReference>
<dbReference type="InterPro" id="IPR008995">
    <property type="entry name" value="Mo/tungstate-bd_C_term_dom"/>
</dbReference>